<accession>A0A0C1ZLB5</accession>
<dbReference type="EMBL" id="JMCC02000270">
    <property type="protein sequence ID" value="KIG11528.1"/>
    <property type="molecule type" value="Genomic_DNA"/>
</dbReference>
<protein>
    <submittedName>
        <fullName evidence="1">Uncharacterized protein</fullName>
    </submittedName>
</protein>
<sequence>MLPPAAPRHEPEASVTVASVTVAEPAATSVTSFLVGNGAGLCRYSLAGELLARARATYSFSDAIPTCSIPASRAADMTSIPDPYATLSSAFTAARSAASTSAQ</sequence>
<proteinExistence type="predicted"/>
<reference evidence="1 2" key="1">
    <citation type="submission" date="2014-12" db="EMBL/GenBank/DDBJ databases">
        <title>Genome assembly of Enhygromyxa salina DSM 15201.</title>
        <authorList>
            <person name="Sharma G."/>
            <person name="Subramanian S."/>
        </authorList>
    </citation>
    <scope>NUCLEOTIDE SEQUENCE [LARGE SCALE GENOMIC DNA]</scope>
    <source>
        <strain evidence="1 2">DSM 15201</strain>
    </source>
</reference>
<dbReference type="AlphaFoldDB" id="A0A0C1ZLB5"/>
<evidence type="ECO:0000313" key="2">
    <source>
        <dbReference type="Proteomes" id="UP000031599"/>
    </source>
</evidence>
<name>A0A0C1ZLB5_9BACT</name>
<evidence type="ECO:0000313" key="1">
    <source>
        <dbReference type="EMBL" id="KIG11528.1"/>
    </source>
</evidence>
<gene>
    <name evidence="1" type="ORF">DB30_03498</name>
</gene>
<comment type="caution">
    <text evidence="1">The sequence shown here is derived from an EMBL/GenBank/DDBJ whole genome shotgun (WGS) entry which is preliminary data.</text>
</comment>
<organism evidence="1 2">
    <name type="scientific">Enhygromyxa salina</name>
    <dbReference type="NCBI Taxonomy" id="215803"/>
    <lineage>
        <taxon>Bacteria</taxon>
        <taxon>Pseudomonadati</taxon>
        <taxon>Myxococcota</taxon>
        <taxon>Polyangia</taxon>
        <taxon>Nannocystales</taxon>
        <taxon>Nannocystaceae</taxon>
        <taxon>Enhygromyxa</taxon>
    </lineage>
</organism>
<dbReference type="Proteomes" id="UP000031599">
    <property type="component" value="Unassembled WGS sequence"/>
</dbReference>